<evidence type="ECO:0000256" key="1">
    <source>
        <dbReference type="ARBA" id="ARBA00004127"/>
    </source>
</evidence>
<dbReference type="SUPFAM" id="SSF81660">
    <property type="entry name" value="Metal cation-transporting ATPase, ATP-binding domain N"/>
    <property type="match status" value="1"/>
</dbReference>
<comment type="catalytic activity">
    <reaction evidence="11">
        <text>Ca(2+)(in) + ATP + H2O = Ca(2+)(out) + ADP + phosphate + H(+)</text>
        <dbReference type="Rhea" id="RHEA:18105"/>
        <dbReference type="ChEBI" id="CHEBI:15377"/>
        <dbReference type="ChEBI" id="CHEBI:15378"/>
        <dbReference type="ChEBI" id="CHEBI:29108"/>
        <dbReference type="ChEBI" id="CHEBI:30616"/>
        <dbReference type="ChEBI" id="CHEBI:43474"/>
        <dbReference type="ChEBI" id="CHEBI:456216"/>
        <dbReference type="EC" id="7.2.2.10"/>
    </reaction>
</comment>
<dbReference type="InterPro" id="IPR004014">
    <property type="entry name" value="ATPase_P-typ_cation-transptr_N"/>
</dbReference>
<dbReference type="PROSITE" id="PS00154">
    <property type="entry name" value="ATPASE_E1_E2"/>
    <property type="match status" value="1"/>
</dbReference>
<gene>
    <name evidence="14" type="primary">yloB</name>
    <name evidence="14" type="ORF">MFFC18_25190</name>
</gene>
<dbReference type="InterPro" id="IPR001757">
    <property type="entry name" value="P_typ_ATPase"/>
</dbReference>
<dbReference type="InterPro" id="IPR023298">
    <property type="entry name" value="ATPase_P-typ_TM_dom_sf"/>
</dbReference>
<dbReference type="GO" id="GO:0005388">
    <property type="term" value="F:P-type calcium transporter activity"/>
    <property type="evidence" value="ECO:0007669"/>
    <property type="project" value="UniProtKB-EC"/>
</dbReference>
<feature type="transmembrane region" description="Helical" evidence="12">
    <location>
        <begin position="877"/>
        <end position="896"/>
    </location>
</feature>
<feature type="transmembrane region" description="Helical" evidence="12">
    <location>
        <begin position="807"/>
        <end position="826"/>
    </location>
</feature>
<proteinExistence type="inferred from homology"/>
<dbReference type="PRINTS" id="PR00119">
    <property type="entry name" value="CATATPASE"/>
</dbReference>
<evidence type="ECO:0000256" key="7">
    <source>
        <dbReference type="ARBA" id="ARBA00022842"/>
    </source>
</evidence>
<evidence type="ECO:0000313" key="14">
    <source>
        <dbReference type="EMBL" id="QEG22636.1"/>
    </source>
</evidence>
<dbReference type="Gene3D" id="2.70.150.10">
    <property type="entry name" value="Calcium-transporting ATPase, cytoplasmic transduction domain A"/>
    <property type="match status" value="1"/>
</dbReference>
<dbReference type="InterPro" id="IPR023214">
    <property type="entry name" value="HAD_sf"/>
</dbReference>
<dbReference type="GO" id="GO:0005524">
    <property type="term" value="F:ATP binding"/>
    <property type="evidence" value="ECO:0007669"/>
    <property type="project" value="UniProtKB-KW"/>
</dbReference>
<dbReference type="GO" id="GO:0016020">
    <property type="term" value="C:membrane"/>
    <property type="evidence" value="ECO:0007669"/>
    <property type="project" value="InterPro"/>
</dbReference>
<dbReference type="SUPFAM" id="SSF81653">
    <property type="entry name" value="Calcium ATPase, transduction domain A"/>
    <property type="match status" value="1"/>
</dbReference>
<dbReference type="FunFam" id="1.20.1110.10:FF:000065">
    <property type="entry name" value="Sarcoplasmic/endoplasmic reticulum calcium ATPase 1"/>
    <property type="match status" value="1"/>
</dbReference>
<dbReference type="InterPro" id="IPR059000">
    <property type="entry name" value="ATPase_P-type_domA"/>
</dbReference>
<dbReference type="STRING" id="980251.GCA_001642875_02149"/>
<keyword evidence="10 12" id="KW-0472">Membrane</keyword>
<evidence type="ECO:0000256" key="4">
    <source>
        <dbReference type="ARBA" id="ARBA00022692"/>
    </source>
</evidence>
<dbReference type="InterPro" id="IPR044492">
    <property type="entry name" value="P_typ_ATPase_HD_dom"/>
</dbReference>
<evidence type="ECO:0000259" key="13">
    <source>
        <dbReference type="SMART" id="SM00831"/>
    </source>
</evidence>
<feature type="transmembrane region" description="Helical" evidence="12">
    <location>
        <begin position="702"/>
        <end position="723"/>
    </location>
</feature>
<dbReference type="OrthoDB" id="211392at2"/>
<evidence type="ECO:0000256" key="12">
    <source>
        <dbReference type="SAM" id="Phobius"/>
    </source>
</evidence>
<dbReference type="SUPFAM" id="SSF81665">
    <property type="entry name" value="Calcium ATPase, transmembrane domain M"/>
    <property type="match status" value="1"/>
</dbReference>
<dbReference type="SFLD" id="SFLDS00003">
    <property type="entry name" value="Haloacid_Dehalogenase"/>
    <property type="match status" value="1"/>
</dbReference>
<accession>A0A5B9PDH9</accession>
<name>A0A5B9PDH9_9BACT</name>
<keyword evidence="9 12" id="KW-1133">Transmembrane helix</keyword>
<evidence type="ECO:0000256" key="2">
    <source>
        <dbReference type="ARBA" id="ARBA00005675"/>
    </source>
</evidence>
<feature type="transmembrane region" description="Helical" evidence="12">
    <location>
        <begin position="846"/>
        <end position="865"/>
    </location>
</feature>
<evidence type="ECO:0000256" key="6">
    <source>
        <dbReference type="ARBA" id="ARBA00022840"/>
    </source>
</evidence>
<dbReference type="SUPFAM" id="SSF56784">
    <property type="entry name" value="HAD-like"/>
    <property type="match status" value="1"/>
</dbReference>
<dbReference type="Gene3D" id="3.40.50.1000">
    <property type="entry name" value="HAD superfamily/HAD-like"/>
    <property type="match status" value="1"/>
</dbReference>
<evidence type="ECO:0000256" key="3">
    <source>
        <dbReference type="ARBA" id="ARBA00022553"/>
    </source>
</evidence>
<feature type="domain" description="Cation-transporting P-type ATPase N-terminal" evidence="13">
    <location>
        <begin position="12"/>
        <end position="86"/>
    </location>
</feature>
<dbReference type="GO" id="GO:0012505">
    <property type="term" value="C:endomembrane system"/>
    <property type="evidence" value="ECO:0007669"/>
    <property type="project" value="UniProtKB-SubCell"/>
</dbReference>
<sequence>MSQLPPNSELSAAYAAPAQQVVDRLGSSVESGLAESSIEQRRTQYGWNELAKAQPEPTWKKLLSQFKELVIWILIVAAILAGAMGEWVDTLAIMAIVVVNGILGFVQEERAGRALAALRAMSSPMAKTRRGGTVHSIPAKELVPGDIIQLDAGDNVPADARLIESFAVSVQEASLTGESVPGSKDAEAVLAEDTPLGDRENSVFMGTVLANGKATAVVTATGMQTELGNIAGMLGAADNEPTPLQRRLAELGRILVVVCLVLVGIIFAIEYARGGELLETLLVAVSLAVAAVPEGLPAVVTIALALGLQRMVKRNALVRKLPSVETLGSVTVICSDKTGTLTRNEMTVRELNVGEGKFKISGAGYLPRGEFQPIDRADTSVDPQDHPDLQQALAVAAHCNSASVVPGKHGKTWQVIGDPTEGALIVMAMKGGFDLDGASRRVVFEIPFDSDRKAMSVIMKQPDDSRIMYTKGAPEVILSKCTQELRNGQIAALTETRRQEIQQQNSDMAGRALRVLALAFRHDPQQVGEQYQESELIYVGSVGMIDPPREEVKSAVAECHGAGVRPVMITGDHPETALAIGRELAIASADCLAVTGADLDRMSKEELEQKVDQIAVYARVSAAHKLRVVNAWKQRGQVVAMTGDGVNDAPAIKAADIGIAMGVTGTDVTKEAADMVLTDDNFTSIVNAVREGRGIFDNIQKFVHYLLSCNAGEVMLMFAAAIIGFPVPLLAIQILWINLVTDGLPALALAMEPPEPDIMKRKPRPPKEPVITVQRGLLIFYHGFLIAAAALFGFWWAYENDPANTDVARSTAFAITAFAQLAYALVCRSHRYTLPELGPFSNPWLFAAFLVSGLLQLAVLTLPFASGVFDVVPLHTMPWIVVAILSLLPATVIELTKIAWHLMGINENTQTGKEKLIPNGNQ</sequence>
<dbReference type="Proteomes" id="UP000322214">
    <property type="component" value="Chromosome"/>
</dbReference>
<dbReference type="InterPro" id="IPR008250">
    <property type="entry name" value="ATPase_P-typ_transduc_dom_A_sf"/>
</dbReference>
<dbReference type="FunFam" id="2.70.150.10:FF:000160">
    <property type="entry name" value="Sarcoplasmic/endoplasmic reticulum calcium ATPase 1"/>
    <property type="match status" value="1"/>
</dbReference>
<dbReference type="Pfam" id="PF00690">
    <property type="entry name" value="Cation_ATPase_N"/>
    <property type="match status" value="1"/>
</dbReference>
<dbReference type="KEGG" id="mff:MFFC18_25190"/>
<dbReference type="Gene3D" id="1.20.1110.10">
    <property type="entry name" value="Calcium-transporting ATPase, transmembrane domain"/>
    <property type="match status" value="1"/>
</dbReference>
<protein>
    <submittedName>
        <fullName evidence="14">Calcium-transporting ATPase</fullName>
    </submittedName>
</protein>
<dbReference type="Pfam" id="PF00122">
    <property type="entry name" value="E1-E2_ATPase"/>
    <property type="match status" value="1"/>
</dbReference>
<evidence type="ECO:0000313" key="15">
    <source>
        <dbReference type="Proteomes" id="UP000322214"/>
    </source>
</evidence>
<keyword evidence="4 12" id="KW-0812">Transmembrane</keyword>
<keyword evidence="7" id="KW-0460">Magnesium</keyword>
<keyword evidence="15" id="KW-1185">Reference proteome</keyword>
<dbReference type="NCBIfam" id="TIGR01494">
    <property type="entry name" value="ATPase_P-type"/>
    <property type="match status" value="3"/>
</dbReference>
<evidence type="ECO:0000256" key="11">
    <source>
        <dbReference type="ARBA" id="ARBA00048694"/>
    </source>
</evidence>
<comment type="similarity">
    <text evidence="2">Belongs to the cation transport ATPase (P-type) (TC 3.A.3) family. Type IIA subfamily.</text>
</comment>
<dbReference type="InterPro" id="IPR023299">
    <property type="entry name" value="ATPase_P-typ_cyto_dom_N"/>
</dbReference>
<dbReference type="Pfam" id="PF13246">
    <property type="entry name" value="Cation_ATPase"/>
    <property type="match status" value="1"/>
</dbReference>
<dbReference type="AlphaFoldDB" id="A0A5B9PDH9"/>
<evidence type="ECO:0000256" key="9">
    <source>
        <dbReference type="ARBA" id="ARBA00022989"/>
    </source>
</evidence>
<dbReference type="InterPro" id="IPR018303">
    <property type="entry name" value="ATPase_P-typ_P_site"/>
</dbReference>
<feature type="transmembrane region" description="Helical" evidence="12">
    <location>
        <begin position="69"/>
        <end position="85"/>
    </location>
</feature>
<evidence type="ECO:0000256" key="5">
    <source>
        <dbReference type="ARBA" id="ARBA00022741"/>
    </source>
</evidence>
<organism evidence="14 15">
    <name type="scientific">Mariniblastus fucicola</name>
    <dbReference type="NCBI Taxonomy" id="980251"/>
    <lineage>
        <taxon>Bacteria</taxon>
        <taxon>Pseudomonadati</taxon>
        <taxon>Planctomycetota</taxon>
        <taxon>Planctomycetia</taxon>
        <taxon>Pirellulales</taxon>
        <taxon>Pirellulaceae</taxon>
        <taxon>Mariniblastus</taxon>
    </lineage>
</organism>
<feature type="transmembrane region" description="Helical" evidence="12">
    <location>
        <begin position="281"/>
        <end position="306"/>
    </location>
</feature>
<feature type="transmembrane region" description="Helical" evidence="12">
    <location>
        <begin position="251"/>
        <end position="269"/>
    </location>
</feature>
<keyword evidence="5" id="KW-0547">Nucleotide-binding</keyword>
<dbReference type="EMBL" id="CP042912">
    <property type="protein sequence ID" value="QEG22636.1"/>
    <property type="molecule type" value="Genomic_DNA"/>
</dbReference>
<feature type="transmembrane region" description="Helical" evidence="12">
    <location>
        <begin position="772"/>
        <end position="795"/>
    </location>
</feature>
<keyword evidence="8" id="KW-1278">Translocase</keyword>
<dbReference type="SMART" id="SM00831">
    <property type="entry name" value="Cation_ATPase_N"/>
    <property type="match status" value="1"/>
</dbReference>
<dbReference type="RefSeq" id="WP_084417121.1">
    <property type="nucleotide sequence ID" value="NZ_CP042912.1"/>
</dbReference>
<evidence type="ECO:0000256" key="10">
    <source>
        <dbReference type="ARBA" id="ARBA00023136"/>
    </source>
</evidence>
<dbReference type="SFLD" id="SFLDF00027">
    <property type="entry name" value="p-type_atpase"/>
    <property type="match status" value="1"/>
</dbReference>
<dbReference type="PANTHER" id="PTHR42861">
    <property type="entry name" value="CALCIUM-TRANSPORTING ATPASE"/>
    <property type="match status" value="1"/>
</dbReference>
<feature type="transmembrane region" description="Helical" evidence="12">
    <location>
        <begin position="729"/>
        <end position="751"/>
    </location>
</feature>
<evidence type="ECO:0000256" key="8">
    <source>
        <dbReference type="ARBA" id="ARBA00022967"/>
    </source>
</evidence>
<dbReference type="SFLD" id="SFLDG00002">
    <property type="entry name" value="C1.7:_P-type_atpase_like"/>
    <property type="match status" value="1"/>
</dbReference>
<keyword evidence="3" id="KW-0597">Phosphoprotein</keyword>
<reference evidence="14 15" key="1">
    <citation type="submission" date="2019-08" db="EMBL/GenBank/DDBJ databases">
        <title>Deep-cultivation of Planctomycetes and their phenomic and genomic characterization uncovers novel biology.</title>
        <authorList>
            <person name="Wiegand S."/>
            <person name="Jogler M."/>
            <person name="Boedeker C."/>
            <person name="Pinto D."/>
            <person name="Vollmers J."/>
            <person name="Rivas-Marin E."/>
            <person name="Kohn T."/>
            <person name="Peeters S.H."/>
            <person name="Heuer A."/>
            <person name="Rast P."/>
            <person name="Oberbeckmann S."/>
            <person name="Bunk B."/>
            <person name="Jeske O."/>
            <person name="Meyerdierks A."/>
            <person name="Storesund J.E."/>
            <person name="Kallscheuer N."/>
            <person name="Luecker S."/>
            <person name="Lage O.M."/>
            <person name="Pohl T."/>
            <person name="Merkel B.J."/>
            <person name="Hornburger P."/>
            <person name="Mueller R.-W."/>
            <person name="Bruemmer F."/>
            <person name="Labrenz M."/>
            <person name="Spormann A.M."/>
            <person name="Op den Camp H."/>
            <person name="Overmann J."/>
            <person name="Amann R."/>
            <person name="Jetten M.S.M."/>
            <person name="Mascher T."/>
            <person name="Medema M.H."/>
            <person name="Devos D.P."/>
            <person name="Kaster A.-K."/>
            <person name="Ovreas L."/>
            <person name="Rohde M."/>
            <person name="Galperin M.Y."/>
            <person name="Jogler C."/>
        </authorList>
    </citation>
    <scope>NUCLEOTIDE SEQUENCE [LARGE SCALE GENOMIC DNA]</scope>
    <source>
        <strain evidence="14 15">FC18</strain>
    </source>
</reference>
<dbReference type="InterPro" id="IPR006068">
    <property type="entry name" value="ATPase_P-typ_cation-transptr_C"/>
</dbReference>
<dbReference type="PRINTS" id="PR00120">
    <property type="entry name" value="HATPASE"/>
</dbReference>
<keyword evidence="6" id="KW-0067">ATP-binding</keyword>
<dbReference type="Pfam" id="PF00689">
    <property type="entry name" value="Cation_ATPase_C"/>
    <property type="match status" value="1"/>
</dbReference>
<dbReference type="FunFam" id="3.40.50.1000:FF:000001">
    <property type="entry name" value="Phospholipid-transporting ATPase IC"/>
    <property type="match status" value="1"/>
</dbReference>
<dbReference type="GO" id="GO:0016887">
    <property type="term" value="F:ATP hydrolysis activity"/>
    <property type="evidence" value="ECO:0007669"/>
    <property type="project" value="InterPro"/>
</dbReference>
<dbReference type="Gene3D" id="3.40.1110.10">
    <property type="entry name" value="Calcium-transporting ATPase, cytoplasmic domain N"/>
    <property type="match status" value="1"/>
</dbReference>
<comment type="subcellular location">
    <subcellularLocation>
        <location evidence="1">Endomembrane system</location>
        <topology evidence="1">Multi-pass membrane protein</topology>
    </subcellularLocation>
</comment>
<dbReference type="InterPro" id="IPR036412">
    <property type="entry name" value="HAD-like_sf"/>
</dbReference>
<dbReference type="FunFam" id="3.40.50.1000:FF:000028">
    <property type="entry name" value="Calcium-transporting P-type ATPase, putative"/>
    <property type="match status" value="1"/>
</dbReference>